<dbReference type="Pfam" id="PF13469">
    <property type="entry name" value="Sulfotransfer_3"/>
    <property type="match status" value="1"/>
</dbReference>
<dbReference type="PANTHER" id="PTHR12788">
    <property type="entry name" value="PROTEIN-TYROSINE SULFOTRANSFERASE 2"/>
    <property type="match status" value="1"/>
</dbReference>
<evidence type="ECO:0000313" key="3">
    <source>
        <dbReference type="Proteomes" id="UP000479692"/>
    </source>
</evidence>
<gene>
    <name evidence="2" type="ORF">GN331_16405</name>
</gene>
<dbReference type="InterPro" id="IPR027417">
    <property type="entry name" value="P-loop_NTPase"/>
</dbReference>
<protein>
    <recommendedName>
        <fullName evidence="4">Sulfotransferase family protein</fullName>
    </recommendedName>
</protein>
<keyword evidence="3" id="KW-1185">Reference proteome</keyword>
<name>A0A7C9M5J6_9GAMM</name>
<sequence length="549" mass="61066">MDLRPATFPNRTPPMSQIDLQDIWLQAVAHFEREELPEAEALCIKLVERAPERPLAYTMLSRICHAVGLTREATFNAFSASQRCANESAEDILVVATTLLEVNEQQLAHAVLGFIDPANAANADYLLDLGRLYSVLEDQGNALRCIRAARASGRDGAFIAHMESIVLSFLGPIDASIAACEESVAKAPGYGHAHWSCAQYGRKDGAHARIARMQAALQGPDVDVDDTTYLNYGLFKEFDTLGETDQAWNALMAGAQARRSVTEHDAAQETAAYDALIEATSDCFFDICGNVPRDATPVFVVGMPRTGTTLLERILGNHPQIKTCGELNDFRQQMQWANNQRLSLNLDPGIGDFVARLDPHIVGNRYLIKTRWIAEGNALYVDKHPMNFQWCGAILKAIPHAKIIHLRRHPLDSCFSNLKELFAHKYYPYSYALDELATHYRNYARLMRHWHAIAPGRILDVRYEDLVSNPELQARRVQDYLGLPSVEGVTDILANKTVTTTASTLQLRQPIHTRNVGGWRRYAAGMAPVAERLVDLISDYESDLALAAA</sequence>
<dbReference type="GO" id="GO:0008476">
    <property type="term" value="F:protein-tyrosine sulfotransferase activity"/>
    <property type="evidence" value="ECO:0007669"/>
    <property type="project" value="InterPro"/>
</dbReference>
<dbReference type="InterPro" id="IPR026634">
    <property type="entry name" value="TPST-like"/>
</dbReference>
<dbReference type="InterPro" id="IPR011990">
    <property type="entry name" value="TPR-like_helical_dom_sf"/>
</dbReference>
<comment type="caution">
    <text evidence="2">The sequence shown here is derived from an EMBL/GenBank/DDBJ whole genome shotgun (WGS) entry which is preliminary data.</text>
</comment>
<dbReference type="Gene3D" id="1.25.40.10">
    <property type="entry name" value="Tetratricopeptide repeat domain"/>
    <property type="match status" value="1"/>
</dbReference>
<evidence type="ECO:0008006" key="4">
    <source>
        <dbReference type="Google" id="ProtNLM"/>
    </source>
</evidence>
<dbReference type="PANTHER" id="PTHR12788:SF10">
    <property type="entry name" value="PROTEIN-TYROSINE SULFOTRANSFERASE"/>
    <property type="match status" value="1"/>
</dbReference>
<keyword evidence="1" id="KW-0808">Transferase</keyword>
<dbReference type="AlphaFoldDB" id="A0A7C9M5J6"/>
<evidence type="ECO:0000313" key="2">
    <source>
        <dbReference type="EMBL" id="MUV15786.1"/>
    </source>
</evidence>
<proteinExistence type="predicted"/>
<dbReference type="SUPFAM" id="SSF48452">
    <property type="entry name" value="TPR-like"/>
    <property type="match status" value="1"/>
</dbReference>
<dbReference type="EMBL" id="WOXT01000006">
    <property type="protein sequence ID" value="MUV15786.1"/>
    <property type="molecule type" value="Genomic_DNA"/>
</dbReference>
<accession>A0A7C9M5J6</accession>
<evidence type="ECO:0000256" key="1">
    <source>
        <dbReference type="ARBA" id="ARBA00022679"/>
    </source>
</evidence>
<dbReference type="Gene3D" id="3.40.50.300">
    <property type="entry name" value="P-loop containing nucleotide triphosphate hydrolases"/>
    <property type="match status" value="1"/>
</dbReference>
<organism evidence="2 3">
    <name type="scientific">Noviluteimonas gilva</name>
    <dbReference type="NCBI Taxonomy" id="2682097"/>
    <lineage>
        <taxon>Bacteria</taxon>
        <taxon>Pseudomonadati</taxon>
        <taxon>Pseudomonadota</taxon>
        <taxon>Gammaproteobacteria</taxon>
        <taxon>Lysobacterales</taxon>
        <taxon>Lysobacteraceae</taxon>
        <taxon>Noviluteimonas</taxon>
    </lineage>
</organism>
<reference evidence="2 3" key="1">
    <citation type="submission" date="2019-12" db="EMBL/GenBank/DDBJ databases">
        <authorList>
            <person name="Xu J."/>
        </authorList>
    </citation>
    <scope>NUCLEOTIDE SEQUENCE [LARGE SCALE GENOMIC DNA]</scope>
    <source>
        <strain evidence="2 3">HX-5-24</strain>
    </source>
</reference>
<dbReference type="Proteomes" id="UP000479692">
    <property type="component" value="Unassembled WGS sequence"/>
</dbReference>
<dbReference type="SUPFAM" id="SSF52540">
    <property type="entry name" value="P-loop containing nucleoside triphosphate hydrolases"/>
    <property type="match status" value="1"/>
</dbReference>